<evidence type="ECO:0000256" key="1">
    <source>
        <dbReference type="ARBA" id="ARBA00023002"/>
    </source>
</evidence>
<dbReference type="InterPro" id="IPR036291">
    <property type="entry name" value="NAD(P)-bd_dom_sf"/>
</dbReference>
<dbReference type="PANTHER" id="PTHR43205">
    <property type="entry name" value="PROSTAGLANDIN REDUCTASE"/>
    <property type="match status" value="1"/>
</dbReference>
<dbReference type="OrthoDB" id="809632at2759"/>
<dbReference type="InterPro" id="IPR045010">
    <property type="entry name" value="MDR_fam"/>
</dbReference>
<proteinExistence type="predicted"/>
<dbReference type="InterPro" id="IPR041694">
    <property type="entry name" value="ADH_N_2"/>
</dbReference>
<dbReference type="FunFam" id="3.40.50.720:FF:000121">
    <property type="entry name" value="Prostaglandin reductase 2"/>
    <property type="match status" value="1"/>
</dbReference>
<evidence type="ECO:0000313" key="4">
    <source>
        <dbReference type="Proteomes" id="UP000184188"/>
    </source>
</evidence>
<dbReference type="AlphaFoldDB" id="A0A1L9SG65"/>
<dbReference type="CDD" id="cd05288">
    <property type="entry name" value="PGDH"/>
    <property type="match status" value="1"/>
</dbReference>
<dbReference type="VEuPathDB" id="FungiDB:ASPZODRAFT_2037064"/>
<protein>
    <recommendedName>
        <fullName evidence="2">Enoyl reductase (ER) domain-containing protein</fullName>
    </recommendedName>
</protein>
<dbReference type="Gene3D" id="3.90.180.10">
    <property type="entry name" value="Medium-chain alcohol dehydrogenases, catalytic domain"/>
    <property type="match status" value="1"/>
</dbReference>
<dbReference type="RefSeq" id="XP_022580534.1">
    <property type="nucleotide sequence ID" value="XM_022727584.1"/>
</dbReference>
<name>A0A1L9SG65_9EURO</name>
<dbReference type="STRING" id="1073090.A0A1L9SG65"/>
<accession>A0A1L9SG65</accession>
<dbReference type="SUPFAM" id="SSF50129">
    <property type="entry name" value="GroES-like"/>
    <property type="match status" value="1"/>
</dbReference>
<evidence type="ECO:0000313" key="3">
    <source>
        <dbReference type="EMBL" id="OJJ46024.1"/>
    </source>
</evidence>
<dbReference type="SUPFAM" id="SSF51735">
    <property type="entry name" value="NAD(P)-binding Rossmann-fold domains"/>
    <property type="match status" value="1"/>
</dbReference>
<dbReference type="EMBL" id="KV878343">
    <property type="protein sequence ID" value="OJJ46024.1"/>
    <property type="molecule type" value="Genomic_DNA"/>
</dbReference>
<organism evidence="3 4">
    <name type="scientific">Penicilliopsis zonata CBS 506.65</name>
    <dbReference type="NCBI Taxonomy" id="1073090"/>
    <lineage>
        <taxon>Eukaryota</taxon>
        <taxon>Fungi</taxon>
        <taxon>Dikarya</taxon>
        <taxon>Ascomycota</taxon>
        <taxon>Pezizomycotina</taxon>
        <taxon>Eurotiomycetes</taxon>
        <taxon>Eurotiomycetidae</taxon>
        <taxon>Eurotiales</taxon>
        <taxon>Aspergillaceae</taxon>
        <taxon>Penicilliopsis</taxon>
    </lineage>
</organism>
<evidence type="ECO:0000259" key="2">
    <source>
        <dbReference type="SMART" id="SM00829"/>
    </source>
</evidence>
<dbReference type="SMART" id="SM00829">
    <property type="entry name" value="PKS_ER"/>
    <property type="match status" value="1"/>
</dbReference>
<reference evidence="4" key="1">
    <citation type="journal article" date="2017" name="Genome Biol.">
        <title>Comparative genomics reveals high biological diversity and specific adaptations in the industrially and medically important fungal genus Aspergillus.</title>
        <authorList>
            <person name="de Vries R.P."/>
            <person name="Riley R."/>
            <person name="Wiebenga A."/>
            <person name="Aguilar-Osorio G."/>
            <person name="Amillis S."/>
            <person name="Uchima C.A."/>
            <person name="Anderluh G."/>
            <person name="Asadollahi M."/>
            <person name="Askin M."/>
            <person name="Barry K."/>
            <person name="Battaglia E."/>
            <person name="Bayram O."/>
            <person name="Benocci T."/>
            <person name="Braus-Stromeyer S.A."/>
            <person name="Caldana C."/>
            <person name="Canovas D."/>
            <person name="Cerqueira G.C."/>
            <person name="Chen F."/>
            <person name="Chen W."/>
            <person name="Choi C."/>
            <person name="Clum A."/>
            <person name="Dos Santos R.A."/>
            <person name="Damasio A.R."/>
            <person name="Diallinas G."/>
            <person name="Emri T."/>
            <person name="Fekete E."/>
            <person name="Flipphi M."/>
            <person name="Freyberg S."/>
            <person name="Gallo A."/>
            <person name="Gournas C."/>
            <person name="Habgood R."/>
            <person name="Hainaut M."/>
            <person name="Harispe M.L."/>
            <person name="Henrissat B."/>
            <person name="Hilden K.S."/>
            <person name="Hope R."/>
            <person name="Hossain A."/>
            <person name="Karabika E."/>
            <person name="Karaffa L."/>
            <person name="Karanyi Z."/>
            <person name="Krasevec N."/>
            <person name="Kuo A."/>
            <person name="Kusch H."/>
            <person name="LaButti K."/>
            <person name="Lagendijk E.L."/>
            <person name="Lapidus A."/>
            <person name="Levasseur A."/>
            <person name="Lindquist E."/>
            <person name="Lipzen A."/>
            <person name="Logrieco A.F."/>
            <person name="MacCabe A."/>
            <person name="Maekelae M.R."/>
            <person name="Malavazi I."/>
            <person name="Melin P."/>
            <person name="Meyer V."/>
            <person name="Mielnichuk N."/>
            <person name="Miskei M."/>
            <person name="Molnar A.P."/>
            <person name="Mule G."/>
            <person name="Ngan C.Y."/>
            <person name="Orejas M."/>
            <person name="Orosz E."/>
            <person name="Ouedraogo J.P."/>
            <person name="Overkamp K.M."/>
            <person name="Park H.-S."/>
            <person name="Perrone G."/>
            <person name="Piumi F."/>
            <person name="Punt P.J."/>
            <person name="Ram A.F."/>
            <person name="Ramon A."/>
            <person name="Rauscher S."/>
            <person name="Record E."/>
            <person name="Riano-Pachon D.M."/>
            <person name="Robert V."/>
            <person name="Roehrig J."/>
            <person name="Ruller R."/>
            <person name="Salamov A."/>
            <person name="Salih N.S."/>
            <person name="Samson R.A."/>
            <person name="Sandor E."/>
            <person name="Sanguinetti M."/>
            <person name="Schuetze T."/>
            <person name="Sepcic K."/>
            <person name="Shelest E."/>
            <person name="Sherlock G."/>
            <person name="Sophianopoulou V."/>
            <person name="Squina F.M."/>
            <person name="Sun H."/>
            <person name="Susca A."/>
            <person name="Todd R.B."/>
            <person name="Tsang A."/>
            <person name="Unkles S.E."/>
            <person name="van de Wiele N."/>
            <person name="van Rossen-Uffink D."/>
            <person name="Oliveira J.V."/>
            <person name="Vesth T.C."/>
            <person name="Visser J."/>
            <person name="Yu J.-H."/>
            <person name="Zhou M."/>
            <person name="Andersen M.R."/>
            <person name="Archer D.B."/>
            <person name="Baker S.E."/>
            <person name="Benoit I."/>
            <person name="Brakhage A.A."/>
            <person name="Braus G.H."/>
            <person name="Fischer R."/>
            <person name="Frisvad J.C."/>
            <person name="Goldman G.H."/>
            <person name="Houbraken J."/>
            <person name="Oakley B."/>
            <person name="Pocsi I."/>
            <person name="Scazzocchio C."/>
            <person name="Seiboth B."/>
            <person name="vanKuyk P.A."/>
            <person name="Wortman J."/>
            <person name="Dyer P.S."/>
            <person name="Grigoriev I.V."/>
        </authorList>
    </citation>
    <scope>NUCLEOTIDE SEQUENCE [LARGE SCALE GENOMIC DNA]</scope>
    <source>
        <strain evidence="4">CBS 506.65</strain>
    </source>
</reference>
<dbReference type="InterPro" id="IPR011032">
    <property type="entry name" value="GroES-like_sf"/>
</dbReference>
<gene>
    <name evidence="3" type="ORF">ASPZODRAFT_2037064</name>
</gene>
<keyword evidence="4" id="KW-1185">Reference proteome</keyword>
<dbReference type="InterPro" id="IPR020843">
    <property type="entry name" value="ER"/>
</dbReference>
<dbReference type="Gene3D" id="3.40.50.720">
    <property type="entry name" value="NAD(P)-binding Rossmann-like Domain"/>
    <property type="match status" value="1"/>
</dbReference>
<dbReference type="GO" id="GO:0016628">
    <property type="term" value="F:oxidoreductase activity, acting on the CH-CH group of donors, NAD or NADP as acceptor"/>
    <property type="evidence" value="ECO:0007669"/>
    <property type="project" value="InterPro"/>
</dbReference>
<keyword evidence="1" id="KW-0560">Oxidoreductase</keyword>
<feature type="domain" description="Enoyl reductase (ER)" evidence="2">
    <location>
        <begin position="20"/>
        <end position="344"/>
    </location>
</feature>
<dbReference type="GeneID" id="34614048"/>
<dbReference type="Pfam" id="PF16884">
    <property type="entry name" value="ADH_N_2"/>
    <property type="match status" value="1"/>
</dbReference>
<dbReference type="InterPro" id="IPR013149">
    <property type="entry name" value="ADH-like_C"/>
</dbReference>
<sequence>MTDNKALIYKSVPHGYPVPGKDLTIEERPFDAAAPPPPKGITVQLMYSSFDPYLRQKMRDPRVASYSDAFELDAPVVSGSIARVLKSDNARFQPGDIVMERLPLQRFLALREDQLQKVKLLDDPFGVGDVRLFLGALGMPGLTAYSSLYDIGKPKRGETIFVSAASGAVGQFVGQLAKLEGLRVIGSVGSDEKLEYILNELGFDAGFNYKKETPAAALARLAPQGLDIYFENVGGAHLEAALDRMNQFGRLIFSGMVSQYNITEPSYPIRNLGQVVGKRLTIRGFIVGDDNMGPLYAKEHQERVAPMIKDGRFKVLMHETDGIENAAEGLVGIFYGKNMGKAVLKW</sequence>
<dbReference type="Proteomes" id="UP000184188">
    <property type="component" value="Unassembled WGS sequence"/>
</dbReference>
<dbReference type="Pfam" id="PF00107">
    <property type="entry name" value="ADH_zinc_N"/>
    <property type="match status" value="1"/>
</dbReference>
<dbReference type="PANTHER" id="PTHR43205:SF7">
    <property type="entry name" value="PROSTAGLANDIN REDUCTASE 1"/>
    <property type="match status" value="1"/>
</dbReference>